<evidence type="ECO:0000313" key="2">
    <source>
        <dbReference type="Proteomes" id="UP000821865"/>
    </source>
</evidence>
<dbReference type="Proteomes" id="UP000821865">
    <property type="component" value="Chromosome 11"/>
</dbReference>
<sequence>MKDPNTATTFENSVSRDINPGLVITARIPQVEWTRLYDTMESVHHVVHTKISYRRALLKVGKGKISDWITFRKEGPTRTAEYVEDWTKIITKQADKYTEKIQPFSPVGSSWKPYYFI</sequence>
<evidence type="ECO:0000313" key="1">
    <source>
        <dbReference type="EMBL" id="KAH7971363.1"/>
    </source>
</evidence>
<proteinExistence type="predicted"/>
<comment type="caution">
    <text evidence="1">The sequence shown here is derived from an EMBL/GenBank/DDBJ whole genome shotgun (WGS) entry which is preliminary data.</text>
</comment>
<accession>A0ACB8DLC8</accession>
<reference evidence="1" key="1">
    <citation type="submission" date="2020-05" db="EMBL/GenBank/DDBJ databases">
        <title>Large-scale comparative analyses of tick genomes elucidate their genetic diversity and vector capacities.</title>
        <authorList>
            <person name="Jia N."/>
            <person name="Wang J."/>
            <person name="Shi W."/>
            <person name="Du L."/>
            <person name="Sun Y."/>
            <person name="Zhan W."/>
            <person name="Jiang J."/>
            <person name="Wang Q."/>
            <person name="Zhang B."/>
            <person name="Ji P."/>
            <person name="Sakyi L.B."/>
            <person name="Cui X."/>
            <person name="Yuan T."/>
            <person name="Jiang B."/>
            <person name="Yang W."/>
            <person name="Lam T.T.-Y."/>
            <person name="Chang Q."/>
            <person name="Ding S."/>
            <person name="Wang X."/>
            <person name="Zhu J."/>
            <person name="Ruan X."/>
            <person name="Zhao L."/>
            <person name="Wei J."/>
            <person name="Que T."/>
            <person name="Du C."/>
            <person name="Cheng J."/>
            <person name="Dai P."/>
            <person name="Han X."/>
            <person name="Huang E."/>
            <person name="Gao Y."/>
            <person name="Liu J."/>
            <person name="Shao H."/>
            <person name="Ye R."/>
            <person name="Li L."/>
            <person name="Wei W."/>
            <person name="Wang X."/>
            <person name="Wang C."/>
            <person name="Yang T."/>
            <person name="Huo Q."/>
            <person name="Li W."/>
            <person name="Guo W."/>
            <person name="Chen H."/>
            <person name="Zhou L."/>
            <person name="Ni X."/>
            <person name="Tian J."/>
            <person name="Zhou Y."/>
            <person name="Sheng Y."/>
            <person name="Liu T."/>
            <person name="Pan Y."/>
            <person name="Xia L."/>
            <person name="Li J."/>
            <person name="Zhao F."/>
            <person name="Cao W."/>
        </authorList>
    </citation>
    <scope>NUCLEOTIDE SEQUENCE</scope>
    <source>
        <strain evidence="1">Dsil-2018</strain>
    </source>
</reference>
<dbReference type="EMBL" id="CM023480">
    <property type="protein sequence ID" value="KAH7971363.1"/>
    <property type="molecule type" value="Genomic_DNA"/>
</dbReference>
<protein>
    <submittedName>
        <fullName evidence="1">Uncharacterized protein</fullName>
    </submittedName>
</protein>
<gene>
    <name evidence="1" type="ORF">HPB49_022610</name>
</gene>
<keyword evidence="2" id="KW-1185">Reference proteome</keyword>
<organism evidence="1 2">
    <name type="scientific">Dermacentor silvarum</name>
    <name type="common">Tick</name>
    <dbReference type="NCBI Taxonomy" id="543639"/>
    <lineage>
        <taxon>Eukaryota</taxon>
        <taxon>Metazoa</taxon>
        <taxon>Ecdysozoa</taxon>
        <taxon>Arthropoda</taxon>
        <taxon>Chelicerata</taxon>
        <taxon>Arachnida</taxon>
        <taxon>Acari</taxon>
        <taxon>Parasitiformes</taxon>
        <taxon>Ixodida</taxon>
        <taxon>Ixodoidea</taxon>
        <taxon>Ixodidae</taxon>
        <taxon>Rhipicephalinae</taxon>
        <taxon>Dermacentor</taxon>
    </lineage>
</organism>
<name>A0ACB8DLC8_DERSI</name>